<name>A0A0W0RIH0_LEGBO</name>
<organism evidence="6 7">
    <name type="scientific">Legionella bozemanae</name>
    <name type="common">Fluoribacter bozemanae</name>
    <dbReference type="NCBI Taxonomy" id="447"/>
    <lineage>
        <taxon>Bacteria</taxon>
        <taxon>Pseudomonadati</taxon>
        <taxon>Pseudomonadota</taxon>
        <taxon>Gammaproteobacteria</taxon>
        <taxon>Legionellales</taxon>
        <taxon>Legionellaceae</taxon>
        <taxon>Legionella</taxon>
    </lineage>
</organism>
<evidence type="ECO:0000313" key="7">
    <source>
        <dbReference type="Proteomes" id="UP000054695"/>
    </source>
</evidence>
<reference evidence="6 7" key="1">
    <citation type="submission" date="2015-11" db="EMBL/GenBank/DDBJ databases">
        <title>Genomic analysis of 38 Legionella species identifies large and diverse effector repertoires.</title>
        <authorList>
            <person name="Burstein D."/>
            <person name="Amaro F."/>
            <person name="Zusman T."/>
            <person name="Lifshitz Z."/>
            <person name="Cohen O."/>
            <person name="Gilbert J.A."/>
            <person name="Pupko T."/>
            <person name="Shuman H.A."/>
            <person name="Segal G."/>
        </authorList>
    </citation>
    <scope>NUCLEOTIDE SEQUENCE [LARGE SCALE GENOMIC DNA]</scope>
    <source>
        <strain evidence="6 7">WIGA</strain>
    </source>
</reference>
<dbReference type="Gene3D" id="1.20.120.550">
    <property type="entry name" value="Membrane associated eicosanoid/glutathione metabolism-like domain"/>
    <property type="match status" value="1"/>
</dbReference>
<dbReference type="STRING" id="447.Lboz_2429"/>
<dbReference type="PANTHER" id="PTHR35371:SF1">
    <property type="entry name" value="BLR7753 PROTEIN"/>
    <property type="match status" value="1"/>
</dbReference>
<dbReference type="RefSeq" id="WP_058460045.1">
    <property type="nucleotide sequence ID" value="NZ_CAAAIY010000005.1"/>
</dbReference>
<keyword evidence="2 5" id="KW-0812">Transmembrane</keyword>
<dbReference type="SUPFAM" id="SSF161084">
    <property type="entry name" value="MAPEG domain-like"/>
    <property type="match status" value="1"/>
</dbReference>
<dbReference type="GO" id="GO:0016020">
    <property type="term" value="C:membrane"/>
    <property type="evidence" value="ECO:0007669"/>
    <property type="project" value="UniProtKB-SubCell"/>
</dbReference>
<dbReference type="Pfam" id="PF01124">
    <property type="entry name" value="MAPEG"/>
    <property type="match status" value="1"/>
</dbReference>
<feature type="transmembrane region" description="Helical" evidence="5">
    <location>
        <begin position="107"/>
        <end position="127"/>
    </location>
</feature>
<evidence type="ECO:0000256" key="4">
    <source>
        <dbReference type="ARBA" id="ARBA00023136"/>
    </source>
</evidence>
<dbReference type="PANTHER" id="PTHR35371">
    <property type="entry name" value="INNER MEMBRANE PROTEIN"/>
    <property type="match status" value="1"/>
</dbReference>
<dbReference type="PATRIC" id="fig|447.4.peg.2581"/>
<evidence type="ECO:0000256" key="5">
    <source>
        <dbReference type="SAM" id="Phobius"/>
    </source>
</evidence>
<comment type="subcellular location">
    <subcellularLocation>
        <location evidence="1">Membrane</location>
    </subcellularLocation>
</comment>
<comment type="caution">
    <text evidence="6">The sequence shown here is derived from an EMBL/GenBank/DDBJ whole genome shotgun (WGS) entry which is preliminary data.</text>
</comment>
<evidence type="ECO:0000256" key="3">
    <source>
        <dbReference type="ARBA" id="ARBA00022989"/>
    </source>
</evidence>
<dbReference type="InterPro" id="IPR023352">
    <property type="entry name" value="MAPEG-like_dom_sf"/>
</dbReference>
<proteinExistence type="predicted"/>
<keyword evidence="3 5" id="KW-1133">Transmembrane helix</keyword>
<dbReference type="EMBL" id="LNXU01000032">
    <property type="protein sequence ID" value="KTC70852.1"/>
    <property type="molecule type" value="Genomic_DNA"/>
</dbReference>
<protein>
    <submittedName>
        <fullName evidence="6">Transmembrane protein</fullName>
    </submittedName>
</protein>
<gene>
    <name evidence="6" type="ORF">Lboz_2429</name>
</gene>
<dbReference type="OrthoDB" id="513661at2"/>
<dbReference type="Proteomes" id="UP000054695">
    <property type="component" value="Unassembled WGS sequence"/>
</dbReference>
<evidence type="ECO:0000256" key="1">
    <source>
        <dbReference type="ARBA" id="ARBA00004370"/>
    </source>
</evidence>
<accession>A0A0W0RIH0</accession>
<evidence type="ECO:0000256" key="2">
    <source>
        <dbReference type="ARBA" id="ARBA00022692"/>
    </source>
</evidence>
<dbReference type="InterPro" id="IPR001129">
    <property type="entry name" value="Membr-assoc_MAPEG"/>
</dbReference>
<dbReference type="AlphaFoldDB" id="A0A0W0RIH0"/>
<keyword evidence="7" id="KW-1185">Reference proteome</keyword>
<sequence>MTTLIICLFIAILFPYFLKLVVANFMQKEGKYDNHYPRAQQARLQGMGARAVAAHQNSFESLIVFATAVLTAIATHHIGITIQILAIIFIVSRVIYSYFYLMDMASLRSITWFIGFICCLIILGLSMV</sequence>
<keyword evidence="4 5" id="KW-0472">Membrane</keyword>
<evidence type="ECO:0000313" key="6">
    <source>
        <dbReference type="EMBL" id="KTC70852.1"/>
    </source>
</evidence>
<feature type="transmembrane region" description="Helical" evidence="5">
    <location>
        <begin position="62"/>
        <end position="95"/>
    </location>
</feature>